<name>A0A4Z2G1Z8_9TELE</name>
<organism evidence="2 3">
    <name type="scientific">Liparis tanakae</name>
    <name type="common">Tanaka's snailfish</name>
    <dbReference type="NCBI Taxonomy" id="230148"/>
    <lineage>
        <taxon>Eukaryota</taxon>
        <taxon>Metazoa</taxon>
        <taxon>Chordata</taxon>
        <taxon>Craniata</taxon>
        <taxon>Vertebrata</taxon>
        <taxon>Euteleostomi</taxon>
        <taxon>Actinopterygii</taxon>
        <taxon>Neopterygii</taxon>
        <taxon>Teleostei</taxon>
        <taxon>Neoteleostei</taxon>
        <taxon>Acanthomorphata</taxon>
        <taxon>Eupercaria</taxon>
        <taxon>Perciformes</taxon>
        <taxon>Cottioidei</taxon>
        <taxon>Cottales</taxon>
        <taxon>Liparidae</taxon>
        <taxon>Liparis</taxon>
    </lineage>
</organism>
<keyword evidence="1" id="KW-0732">Signal</keyword>
<protein>
    <recommendedName>
        <fullName evidence="4">Secreted protein</fullName>
    </recommendedName>
</protein>
<dbReference type="EMBL" id="SRLO01000738">
    <property type="protein sequence ID" value="TNN47527.1"/>
    <property type="molecule type" value="Genomic_DNA"/>
</dbReference>
<feature type="chain" id="PRO_5021480198" description="Secreted protein" evidence="1">
    <location>
        <begin position="16"/>
        <end position="129"/>
    </location>
</feature>
<evidence type="ECO:0000256" key="1">
    <source>
        <dbReference type="SAM" id="SignalP"/>
    </source>
</evidence>
<evidence type="ECO:0008006" key="4">
    <source>
        <dbReference type="Google" id="ProtNLM"/>
    </source>
</evidence>
<evidence type="ECO:0000313" key="3">
    <source>
        <dbReference type="Proteomes" id="UP000314294"/>
    </source>
</evidence>
<feature type="signal peptide" evidence="1">
    <location>
        <begin position="1"/>
        <end position="15"/>
    </location>
</feature>
<comment type="caution">
    <text evidence="2">The sequence shown here is derived from an EMBL/GenBank/DDBJ whole genome shotgun (WGS) entry which is preliminary data.</text>
</comment>
<proteinExistence type="predicted"/>
<sequence>MWSMCCCFAARASSAALSRSCRSPTAAFCTSTDWDTRGQKALGLHAVHLQLQPVVLRLNGLLLPQLSPQGDHVLLHLAASRRAGRQVLLHALRLVQLALGLLQLLAQRRRLRLQTLHLGRRLRNNEART</sequence>
<evidence type="ECO:0000313" key="2">
    <source>
        <dbReference type="EMBL" id="TNN47527.1"/>
    </source>
</evidence>
<gene>
    <name evidence="2" type="ORF">EYF80_042248</name>
</gene>
<reference evidence="2 3" key="1">
    <citation type="submission" date="2019-03" db="EMBL/GenBank/DDBJ databases">
        <title>First draft genome of Liparis tanakae, snailfish: a comprehensive survey of snailfish specific genes.</title>
        <authorList>
            <person name="Kim W."/>
            <person name="Song I."/>
            <person name="Jeong J.-H."/>
            <person name="Kim D."/>
            <person name="Kim S."/>
            <person name="Ryu S."/>
            <person name="Song J.Y."/>
            <person name="Lee S.K."/>
        </authorList>
    </citation>
    <scope>NUCLEOTIDE SEQUENCE [LARGE SCALE GENOMIC DNA]</scope>
    <source>
        <tissue evidence="2">Muscle</tissue>
    </source>
</reference>
<dbReference type="Proteomes" id="UP000314294">
    <property type="component" value="Unassembled WGS sequence"/>
</dbReference>
<accession>A0A4Z2G1Z8</accession>
<dbReference type="AlphaFoldDB" id="A0A4Z2G1Z8"/>
<keyword evidence="3" id="KW-1185">Reference proteome</keyword>